<feature type="region of interest" description="Disordered" evidence="7">
    <location>
        <begin position="227"/>
        <end position="252"/>
    </location>
</feature>
<dbReference type="CDD" id="cd15841">
    <property type="entry name" value="SNARE_Qc"/>
    <property type="match status" value="1"/>
</dbReference>
<evidence type="ECO:0000259" key="9">
    <source>
        <dbReference type="PROSITE" id="PS50192"/>
    </source>
</evidence>
<dbReference type="SUPFAM" id="SSF58038">
    <property type="entry name" value="SNARE fusion complex"/>
    <property type="match status" value="2"/>
</dbReference>
<dbReference type="GO" id="GO:0031201">
    <property type="term" value="C:SNARE complex"/>
    <property type="evidence" value="ECO:0007669"/>
    <property type="project" value="InterPro"/>
</dbReference>
<dbReference type="GO" id="GO:0005886">
    <property type="term" value="C:plasma membrane"/>
    <property type="evidence" value="ECO:0007669"/>
    <property type="project" value="TreeGrafter"/>
</dbReference>
<evidence type="ECO:0000313" key="10">
    <source>
        <dbReference type="EMBL" id="KAK8957056.1"/>
    </source>
</evidence>
<evidence type="ECO:0000256" key="2">
    <source>
        <dbReference type="ARBA" id="ARBA00009480"/>
    </source>
</evidence>
<dbReference type="EMBL" id="JBBWWQ010000001">
    <property type="protein sequence ID" value="KAK8957056.1"/>
    <property type="molecule type" value="Genomic_DNA"/>
</dbReference>
<keyword evidence="6" id="KW-0175">Coiled coil</keyword>
<dbReference type="PANTHER" id="PTHR19305">
    <property type="entry name" value="SYNAPTOSOMAL ASSOCIATED PROTEIN"/>
    <property type="match status" value="1"/>
</dbReference>
<dbReference type="AlphaFoldDB" id="A0AAP0C326"/>
<dbReference type="CDD" id="cd15861">
    <property type="entry name" value="SNARE_SNAP25N_23N_29N_SEC9N"/>
    <property type="match status" value="1"/>
</dbReference>
<comment type="caution">
    <text evidence="10">The sequence shown here is derived from an EMBL/GenBank/DDBJ whole genome shotgun (WGS) entry which is preliminary data.</text>
</comment>
<gene>
    <name evidence="10" type="ORF">KSP39_PZI000539</name>
</gene>
<reference evidence="10 11" key="1">
    <citation type="journal article" date="2022" name="Nat. Plants">
        <title>Genomes of leafy and leafless Platanthera orchids illuminate the evolution of mycoheterotrophy.</title>
        <authorList>
            <person name="Li M.H."/>
            <person name="Liu K.W."/>
            <person name="Li Z."/>
            <person name="Lu H.C."/>
            <person name="Ye Q.L."/>
            <person name="Zhang D."/>
            <person name="Wang J.Y."/>
            <person name="Li Y.F."/>
            <person name="Zhong Z.M."/>
            <person name="Liu X."/>
            <person name="Yu X."/>
            <person name="Liu D.K."/>
            <person name="Tu X.D."/>
            <person name="Liu B."/>
            <person name="Hao Y."/>
            <person name="Liao X.Y."/>
            <person name="Jiang Y.T."/>
            <person name="Sun W.H."/>
            <person name="Chen J."/>
            <person name="Chen Y.Q."/>
            <person name="Ai Y."/>
            <person name="Zhai J.W."/>
            <person name="Wu S.S."/>
            <person name="Zhou Z."/>
            <person name="Hsiao Y.Y."/>
            <person name="Wu W.L."/>
            <person name="Chen Y.Y."/>
            <person name="Lin Y.F."/>
            <person name="Hsu J.L."/>
            <person name="Li C.Y."/>
            <person name="Wang Z.W."/>
            <person name="Zhao X."/>
            <person name="Zhong W.Y."/>
            <person name="Ma X.K."/>
            <person name="Ma L."/>
            <person name="Huang J."/>
            <person name="Chen G.Z."/>
            <person name="Huang M.Z."/>
            <person name="Huang L."/>
            <person name="Peng D.H."/>
            <person name="Luo Y.B."/>
            <person name="Zou S.Q."/>
            <person name="Chen S.P."/>
            <person name="Lan S."/>
            <person name="Tsai W.C."/>
            <person name="Van de Peer Y."/>
            <person name="Liu Z.J."/>
        </authorList>
    </citation>
    <scope>NUCLEOTIDE SEQUENCE [LARGE SCALE GENOMIC DNA]</scope>
    <source>
        <strain evidence="10">Lor287</strain>
    </source>
</reference>
<evidence type="ECO:0000256" key="6">
    <source>
        <dbReference type="SAM" id="Coils"/>
    </source>
</evidence>
<organism evidence="10 11">
    <name type="scientific">Platanthera zijinensis</name>
    <dbReference type="NCBI Taxonomy" id="2320716"/>
    <lineage>
        <taxon>Eukaryota</taxon>
        <taxon>Viridiplantae</taxon>
        <taxon>Streptophyta</taxon>
        <taxon>Embryophyta</taxon>
        <taxon>Tracheophyta</taxon>
        <taxon>Spermatophyta</taxon>
        <taxon>Magnoliopsida</taxon>
        <taxon>Liliopsida</taxon>
        <taxon>Asparagales</taxon>
        <taxon>Orchidaceae</taxon>
        <taxon>Orchidoideae</taxon>
        <taxon>Orchideae</taxon>
        <taxon>Orchidinae</taxon>
        <taxon>Platanthera</taxon>
    </lineage>
</organism>
<feature type="coiled-coil region" evidence="6">
    <location>
        <begin position="290"/>
        <end position="317"/>
    </location>
</feature>
<dbReference type="Proteomes" id="UP001418222">
    <property type="component" value="Unassembled WGS sequence"/>
</dbReference>
<keyword evidence="3" id="KW-0813">Transport</keyword>
<sequence>MFLWFKLLKMLMVALQVTHAITGYLYQQSKYSVAASMYKVSPLKTPISKAKLPGSGFSSTDSVDSEIKPGRRSAKASSAPSAKRSNLNGYEGKNASLSSPYSASADGHNMNKNELRESSDYYDNQSVQELEKYAVRQSEETTQKINVCLKVAEEIREVSSKTIVNLHQQGEQITQTHETATTIDRDLSRGEKLLGSLGGLFSRTWKPTKGRTIKGPRDGLLMRRGNSMEHRQKIGLDSKSRPNPRQFLSEPSSALERVEMEKVKQDDALSDLSNVLGELKAMAMDMGSEIERQNKALDGMQDDVEELNVRVRGANLRTRRLLGK</sequence>
<dbReference type="FunFam" id="1.20.5.110:FF:000040">
    <property type="entry name" value="SNAP25 homologous protein SNAP33"/>
    <property type="match status" value="1"/>
</dbReference>
<evidence type="ECO:0000313" key="11">
    <source>
        <dbReference type="Proteomes" id="UP001418222"/>
    </source>
</evidence>
<proteinExistence type="inferred from homology"/>
<dbReference type="GO" id="GO:0015031">
    <property type="term" value="P:protein transport"/>
    <property type="evidence" value="ECO:0007669"/>
    <property type="project" value="UniProtKB-KW"/>
</dbReference>
<evidence type="ECO:0000256" key="5">
    <source>
        <dbReference type="ARBA" id="ARBA00023136"/>
    </source>
</evidence>
<keyword evidence="4" id="KW-0653">Protein transport</keyword>
<dbReference type="PROSITE" id="PS50192">
    <property type="entry name" value="T_SNARE"/>
    <property type="match status" value="1"/>
</dbReference>
<dbReference type="GO" id="GO:0005484">
    <property type="term" value="F:SNAP receptor activity"/>
    <property type="evidence" value="ECO:0007669"/>
    <property type="project" value="InterPro"/>
</dbReference>
<keyword evidence="11" id="KW-1185">Reference proteome</keyword>
<dbReference type="GO" id="GO:0016192">
    <property type="term" value="P:vesicle-mediated transport"/>
    <property type="evidence" value="ECO:0007669"/>
    <property type="project" value="UniProtKB-ARBA"/>
</dbReference>
<dbReference type="InterPro" id="IPR000727">
    <property type="entry name" value="T_SNARE_dom"/>
</dbReference>
<keyword evidence="8" id="KW-0732">Signal</keyword>
<dbReference type="Gene3D" id="1.20.5.110">
    <property type="match status" value="2"/>
</dbReference>
<evidence type="ECO:0000256" key="8">
    <source>
        <dbReference type="SAM" id="SignalP"/>
    </source>
</evidence>
<feature type="compositionally biased region" description="Basic and acidic residues" evidence="7">
    <location>
        <begin position="227"/>
        <end position="240"/>
    </location>
</feature>
<dbReference type="InterPro" id="IPR044766">
    <property type="entry name" value="NPSN/SNAP25-like_N_SNARE"/>
</dbReference>
<dbReference type="FunFam" id="1.20.5.110:FF:000031">
    <property type="entry name" value="SNAP25 homologous protein SNAP33"/>
    <property type="match status" value="1"/>
</dbReference>
<feature type="signal peptide" evidence="8">
    <location>
        <begin position="1"/>
        <end position="20"/>
    </location>
</feature>
<comment type="similarity">
    <text evidence="2">Belongs to the SNAP-25 family.</text>
</comment>
<dbReference type="SMART" id="SM00397">
    <property type="entry name" value="t_SNARE"/>
    <property type="match status" value="2"/>
</dbReference>
<feature type="region of interest" description="Disordered" evidence="7">
    <location>
        <begin position="51"/>
        <end position="112"/>
    </location>
</feature>
<keyword evidence="5" id="KW-0472">Membrane</keyword>
<feature type="domain" description="T-SNARE coiled-coil homology" evidence="9">
    <location>
        <begin position="259"/>
        <end position="321"/>
    </location>
</feature>
<accession>A0AAP0C326</accession>
<evidence type="ECO:0000256" key="4">
    <source>
        <dbReference type="ARBA" id="ARBA00022927"/>
    </source>
</evidence>
<dbReference type="PANTHER" id="PTHR19305:SF9">
    <property type="entry name" value="SYNAPTOSOMAL-ASSOCIATED PROTEIN 29"/>
    <property type="match status" value="1"/>
</dbReference>
<feature type="compositionally biased region" description="Low complexity" evidence="7">
    <location>
        <begin position="75"/>
        <end position="85"/>
    </location>
</feature>
<evidence type="ECO:0000256" key="7">
    <source>
        <dbReference type="SAM" id="MobiDB-lite"/>
    </source>
</evidence>
<evidence type="ECO:0000256" key="3">
    <source>
        <dbReference type="ARBA" id="ARBA00022448"/>
    </source>
</evidence>
<evidence type="ECO:0000256" key="1">
    <source>
        <dbReference type="ARBA" id="ARBA00004370"/>
    </source>
</evidence>
<comment type="subcellular location">
    <subcellularLocation>
        <location evidence="1">Membrane</location>
    </subcellularLocation>
</comment>
<protein>
    <recommendedName>
        <fullName evidence="9">t-SNARE coiled-coil homology domain-containing protein</fullName>
    </recommendedName>
</protein>
<name>A0AAP0C326_9ASPA</name>
<feature type="chain" id="PRO_5042960865" description="t-SNARE coiled-coil homology domain-containing protein" evidence="8">
    <location>
        <begin position="21"/>
        <end position="324"/>
    </location>
</feature>